<dbReference type="STRING" id="551996.SAMN05192573_107134"/>
<evidence type="ECO:0000256" key="1">
    <source>
        <dbReference type="SAM" id="Phobius"/>
    </source>
</evidence>
<evidence type="ECO:0000313" key="2">
    <source>
        <dbReference type="EMBL" id="SDH17677.1"/>
    </source>
</evidence>
<keyword evidence="1" id="KW-0812">Transmembrane</keyword>
<organism evidence="2 3">
    <name type="scientific">Mucilaginibacter gossypii</name>
    <dbReference type="NCBI Taxonomy" id="551996"/>
    <lineage>
        <taxon>Bacteria</taxon>
        <taxon>Pseudomonadati</taxon>
        <taxon>Bacteroidota</taxon>
        <taxon>Sphingobacteriia</taxon>
        <taxon>Sphingobacteriales</taxon>
        <taxon>Sphingobacteriaceae</taxon>
        <taxon>Mucilaginibacter</taxon>
    </lineage>
</organism>
<evidence type="ECO:0008006" key="4">
    <source>
        <dbReference type="Google" id="ProtNLM"/>
    </source>
</evidence>
<gene>
    <name evidence="2" type="ORF">SAMN05192573_107134</name>
</gene>
<evidence type="ECO:0000313" key="3">
    <source>
        <dbReference type="Proteomes" id="UP000199705"/>
    </source>
</evidence>
<sequence>MRQNILSGTEQKTGAARTILTAGIIAGILDSVAASVVFYFKQGLNPAQVMQYIASAIYGAEAFSGGANTVIIGTLLHFMIAFVIAAVYFFLYPVISPLRKWPVISGLLLGNAIWLFMNLVIIPFSKIQPVPFELSAVVISVIWHMVLVGLPISLITKRHFESNRRLN</sequence>
<keyword evidence="3" id="KW-1185">Reference proteome</keyword>
<dbReference type="Proteomes" id="UP000199705">
    <property type="component" value="Unassembled WGS sequence"/>
</dbReference>
<name>A0A1G8A9W6_9SPHI</name>
<feature type="transmembrane region" description="Helical" evidence="1">
    <location>
        <begin position="134"/>
        <end position="155"/>
    </location>
</feature>
<dbReference type="AlphaFoldDB" id="A0A1G8A9W6"/>
<dbReference type="EMBL" id="FNCG01000007">
    <property type="protein sequence ID" value="SDH17677.1"/>
    <property type="molecule type" value="Genomic_DNA"/>
</dbReference>
<dbReference type="RefSeq" id="WP_091168710.1">
    <property type="nucleotide sequence ID" value="NZ_FNCG01000007.1"/>
</dbReference>
<keyword evidence="1" id="KW-1133">Transmembrane helix</keyword>
<feature type="transmembrane region" description="Helical" evidence="1">
    <location>
        <begin position="103"/>
        <end position="122"/>
    </location>
</feature>
<accession>A0A1G8A9W6</accession>
<protein>
    <recommendedName>
        <fullName evidence="4">DUF1440 domain-containing protein</fullName>
    </recommendedName>
</protein>
<proteinExistence type="predicted"/>
<feature type="transmembrane region" description="Helical" evidence="1">
    <location>
        <begin position="70"/>
        <end position="91"/>
    </location>
</feature>
<keyword evidence="1" id="KW-0472">Membrane</keyword>
<reference evidence="3" key="1">
    <citation type="submission" date="2016-10" db="EMBL/GenBank/DDBJ databases">
        <authorList>
            <person name="Varghese N."/>
            <person name="Submissions S."/>
        </authorList>
    </citation>
    <scope>NUCLEOTIDE SEQUENCE [LARGE SCALE GENOMIC DNA]</scope>
    <source>
        <strain evidence="3">Gh-67</strain>
    </source>
</reference>
<feature type="transmembrane region" description="Helical" evidence="1">
    <location>
        <begin position="20"/>
        <end position="40"/>
    </location>
</feature>